<evidence type="ECO:0000313" key="1">
    <source>
        <dbReference type="EMBL" id="KAJ7994263.1"/>
    </source>
</evidence>
<sequence>MQISGQISLLGAYHVNMSARRDSGGTFCHRTSSTGAGHTRITFLRTAAGTRTLLLYVSEWSEEKLVKCTIKEDPSASSSYLSFCRQTRSDGRVQISELDTTSMLLGPGSLCSLMPVSDILDQQNMLRTKTRGKRALIFPGTLWCGTGSKAIDYNQLGMFERADRCCREHDHCASIIPTFTVNYGVFNSNFFTVSHCECDQRFRRCLQSVNDSISNMVGFSFFNLLKVPCFEFTPRSQCVEFNWWGTCQLAKVAPYAVLKNSLFYSINSNYSPTSDPQSPVGTGTNLVKITPLSSRGTRKIPNGNHPKSIASTQDCVHRGPSRGDTFKIKHRKRCNRGKKTSTQTTTTSQTNTRPTKINALLKLTTTSLILTTMSKKYANATKAADSKSDPKTAKHKSGSSTENTISSSQRNRAAQKARSNTTEKTASTSRLTPSPQPQRTWLTTTLLSKRPRALGKPQLCGPTDPPRGDTFLPQRGRRRKSCLQPTTGKPPSPTNISPTKMTASITRGTIFETTPASKTSSPTAMTTSTLWKNTSKTAITLRTTTVLQSPSERASAWTTDSLRVCRPLKHLDDCKHRIPPSEKRYDLHNTESKTVYHCNCIRRLAGLIRVMKSPNILNVVLQDFVSPLCLNMSSVKHCLRGKSCTAGLSKAIDLIQVFESTGESKGLSQSTSKNKKRQTPVRLYKRCLRITEPRTHRLI</sequence>
<evidence type="ECO:0000313" key="2">
    <source>
        <dbReference type="Proteomes" id="UP001157502"/>
    </source>
</evidence>
<protein>
    <submittedName>
        <fullName evidence="1">Uncharacterized protein</fullName>
    </submittedName>
</protein>
<organism evidence="1 2">
    <name type="scientific">Dallia pectoralis</name>
    <name type="common">Alaska blackfish</name>
    <dbReference type="NCBI Taxonomy" id="75939"/>
    <lineage>
        <taxon>Eukaryota</taxon>
        <taxon>Metazoa</taxon>
        <taxon>Chordata</taxon>
        <taxon>Craniata</taxon>
        <taxon>Vertebrata</taxon>
        <taxon>Euteleostomi</taxon>
        <taxon>Actinopterygii</taxon>
        <taxon>Neopterygii</taxon>
        <taxon>Teleostei</taxon>
        <taxon>Protacanthopterygii</taxon>
        <taxon>Esociformes</taxon>
        <taxon>Umbridae</taxon>
        <taxon>Dallia</taxon>
    </lineage>
</organism>
<dbReference type="EMBL" id="CM055750">
    <property type="protein sequence ID" value="KAJ7994263.1"/>
    <property type="molecule type" value="Genomic_DNA"/>
</dbReference>
<name>A0ACC2FSF1_DALPE</name>
<keyword evidence="2" id="KW-1185">Reference proteome</keyword>
<gene>
    <name evidence="1" type="ORF">DPEC_G00264070</name>
</gene>
<proteinExistence type="predicted"/>
<accession>A0ACC2FSF1</accession>
<comment type="caution">
    <text evidence="1">The sequence shown here is derived from an EMBL/GenBank/DDBJ whole genome shotgun (WGS) entry which is preliminary data.</text>
</comment>
<dbReference type="Proteomes" id="UP001157502">
    <property type="component" value="Chromosome 23"/>
</dbReference>
<reference evidence="1" key="1">
    <citation type="submission" date="2021-05" db="EMBL/GenBank/DDBJ databases">
        <authorList>
            <person name="Pan Q."/>
            <person name="Jouanno E."/>
            <person name="Zahm M."/>
            <person name="Klopp C."/>
            <person name="Cabau C."/>
            <person name="Louis A."/>
            <person name="Berthelot C."/>
            <person name="Parey E."/>
            <person name="Roest Crollius H."/>
            <person name="Montfort J."/>
            <person name="Robinson-Rechavi M."/>
            <person name="Bouchez O."/>
            <person name="Lampietro C."/>
            <person name="Lopez Roques C."/>
            <person name="Donnadieu C."/>
            <person name="Postlethwait J."/>
            <person name="Bobe J."/>
            <person name="Dillon D."/>
            <person name="Chandos A."/>
            <person name="von Hippel F."/>
            <person name="Guiguen Y."/>
        </authorList>
    </citation>
    <scope>NUCLEOTIDE SEQUENCE</scope>
    <source>
        <strain evidence="1">YG-Jan2019</strain>
    </source>
</reference>